<dbReference type="InterPro" id="IPR005786">
    <property type="entry name" value="B_amino_transII"/>
</dbReference>
<dbReference type="PANTHER" id="PTHR11825">
    <property type="entry name" value="SUBGROUP IIII AMINOTRANSFERASE"/>
    <property type="match status" value="1"/>
</dbReference>
<keyword evidence="9 16" id="KW-0663">Pyridoxal phosphate</keyword>
<dbReference type="OrthoDB" id="9804984at2"/>
<comment type="pathway">
    <text evidence="3">Amino-acid biosynthesis; L-valine biosynthesis; L-valine from pyruvate: step 4/4.</text>
</comment>
<comment type="catalytic activity">
    <reaction evidence="12 17">
        <text>L-isoleucine + 2-oxoglutarate = (S)-3-methyl-2-oxopentanoate + L-glutamate</text>
        <dbReference type="Rhea" id="RHEA:24801"/>
        <dbReference type="ChEBI" id="CHEBI:16810"/>
        <dbReference type="ChEBI" id="CHEBI:29985"/>
        <dbReference type="ChEBI" id="CHEBI:35146"/>
        <dbReference type="ChEBI" id="CHEBI:58045"/>
        <dbReference type="EC" id="2.6.1.42"/>
    </reaction>
</comment>
<comment type="pathway">
    <text evidence="4">Amino-acid biosynthesis; L-leucine biosynthesis; L-leucine from 3-methyl-2-oxobutanoate: step 4/4.</text>
</comment>
<keyword evidence="19" id="KW-1185">Reference proteome</keyword>
<dbReference type="GO" id="GO:0052654">
    <property type="term" value="F:L-leucine-2-oxoglutarate transaminase activity"/>
    <property type="evidence" value="ECO:0007669"/>
    <property type="project" value="RHEA"/>
</dbReference>
<dbReference type="EC" id="2.6.1.42" evidence="17"/>
<dbReference type="Gene3D" id="3.30.470.10">
    <property type="match status" value="1"/>
</dbReference>
<evidence type="ECO:0000313" key="19">
    <source>
        <dbReference type="Proteomes" id="UP000319514"/>
    </source>
</evidence>
<dbReference type="Gene3D" id="3.20.10.10">
    <property type="entry name" value="D-amino Acid Aminotransferase, subunit A, domain 2"/>
    <property type="match status" value="1"/>
</dbReference>
<evidence type="ECO:0000256" key="8">
    <source>
        <dbReference type="ARBA" id="ARBA00022679"/>
    </source>
</evidence>
<evidence type="ECO:0000256" key="17">
    <source>
        <dbReference type="RuleBase" id="RU004517"/>
    </source>
</evidence>
<keyword evidence="6 17" id="KW-0032">Aminotransferase</keyword>
<evidence type="ECO:0000256" key="2">
    <source>
        <dbReference type="ARBA" id="ARBA00004824"/>
    </source>
</evidence>
<dbReference type="UniPathway" id="UPA00047">
    <property type="reaction ID" value="UER00058"/>
</dbReference>
<dbReference type="GO" id="GO:0052655">
    <property type="term" value="F:L-valine-2-oxoglutarate transaminase activity"/>
    <property type="evidence" value="ECO:0007669"/>
    <property type="project" value="RHEA"/>
</dbReference>
<evidence type="ECO:0000313" key="18">
    <source>
        <dbReference type="EMBL" id="TQL61225.1"/>
    </source>
</evidence>
<comment type="cofactor">
    <cofactor evidence="1 16">
        <name>pyridoxal 5'-phosphate</name>
        <dbReference type="ChEBI" id="CHEBI:597326"/>
    </cofactor>
</comment>
<comment type="caution">
    <text evidence="18">The sequence shown here is derived from an EMBL/GenBank/DDBJ whole genome shotgun (WGS) entry which is preliminary data.</text>
</comment>
<dbReference type="InterPro" id="IPR033939">
    <property type="entry name" value="BCAT_family"/>
</dbReference>
<evidence type="ECO:0000256" key="5">
    <source>
        <dbReference type="ARBA" id="ARBA00009320"/>
    </source>
</evidence>
<evidence type="ECO:0000256" key="1">
    <source>
        <dbReference type="ARBA" id="ARBA00001933"/>
    </source>
</evidence>
<dbReference type="InterPro" id="IPR001544">
    <property type="entry name" value="Aminotrans_IV"/>
</dbReference>
<dbReference type="GO" id="GO:0009098">
    <property type="term" value="P:L-leucine biosynthetic process"/>
    <property type="evidence" value="ECO:0007669"/>
    <property type="project" value="UniProtKB-UniPathway"/>
</dbReference>
<evidence type="ECO:0000256" key="11">
    <source>
        <dbReference type="ARBA" id="ARBA00048212"/>
    </source>
</evidence>
<organism evidence="18 19">
    <name type="scientific">Oryzihumus leptocrescens</name>
    <dbReference type="NCBI Taxonomy" id="297536"/>
    <lineage>
        <taxon>Bacteria</taxon>
        <taxon>Bacillati</taxon>
        <taxon>Actinomycetota</taxon>
        <taxon>Actinomycetes</taxon>
        <taxon>Micrococcales</taxon>
        <taxon>Intrasporangiaceae</taxon>
        <taxon>Oryzihumus</taxon>
    </lineage>
</organism>
<dbReference type="InterPro" id="IPR043132">
    <property type="entry name" value="BCAT-like_C"/>
</dbReference>
<dbReference type="UniPathway" id="UPA00048">
    <property type="reaction ID" value="UER00073"/>
</dbReference>
<dbReference type="InterPro" id="IPR018300">
    <property type="entry name" value="Aminotrans_IV_CS"/>
</dbReference>
<dbReference type="Pfam" id="PF01063">
    <property type="entry name" value="Aminotran_4"/>
    <property type="match status" value="1"/>
</dbReference>
<sequence>MTQATAPSTLEFTVSRRPDVLPDAEREAILANPGFGKKFTDHMILATWTPGEGWHDGKVTAYGPISLDPSAAVLHYAQEIFEGMKAYRHADGSIWTFRPEANAARFARSARRLALPELPEADFLASLTALVEVDQAWVPSGEAGEASLYLRPFMFASEAFLGVRPAAQVTYCVIASPAGAYFSGGVKPVSIWLSTDYTRAAPGGTGAAKCGGNYAASLAAQVEASAHGCDQVAFLDAVEHRWVEELGGMNLYFVRRDGSIVTPELTGTILEGVTRASILELAKDLGHSVQERRISIEEWREGVASGDITEVFACGTAAVVTPVGRLAWEGGELSVNGGETGSTTLAIRQALLDLQYGRAEDTRGWLTRLV</sequence>
<evidence type="ECO:0000256" key="7">
    <source>
        <dbReference type="ARBA" id="ARBA00022605"/>
    </source>
</evidence>
<evidence type="ECO:0000256" key="9">
    <source>
        <dbReference type="ARBA" id="ARBA00022898"/>
    </source>
</evidence>
<evidence type="ECO:0000256" key="12">
    <source>
        <dbReference type="ARBA" id="ARBA00048798"/>
    </source>
</evidence>
<keyword evidence="7 17" id="KW-0028">Amino-acid biosynthesis</keyword>
<dbReference type="RefSeq" id="WP_141789041.1">
    <property type="nucleotide sequence ID" value="NZ_BAAAKX010000001.1"/>
</dbReference>
<comment type="catalytic activity">
    <reaction evidence="11 17">
        <text>L-valine + 2-oxoglutarate = 3-methyl-2-oxobutanoate + L-glutamate</text>
        <dbReference type="Rhea" id="RHEA:24813"/>
        <dbReference type="ChEBI" id="CHEBI:11851"/>
        <dbReference type="ChEBI" id="CHEBI:16810"/>
        <dbReference type="ChEBI" id="CHEBI:29985"/>
        <dbReference type="ChEBI" id="CHEBI:57762"/>
        <dbReference type="EC" id="2.6.1.42"/>
    </reaction>
</comment>
<dbReference type="AlphaFoldDB" id="A0A542ZLJ8"/>
<dbReference type="UniPathway" id="UPA00049">
    <property type="reaction ID" value="UER00062"/>
</dbReference>
<keyword evidence="10 17" id="KW-0100">Branched-chain amino acid biosynthesis</keyword>
<dbReference type="PROSITE" id="PS00770">
    <property type="entry name" value="AA_TRANSFER_CLASS_4"/>
    <property type="match status" value="1"/>
</dbReference>
<dbReference type="Proteomes" id="UP000319514">
    <property type="component" value="Unassembled WGS sequence"/>
</dbReference>
<dbReference type="InterPro" id="IPR036038">
    <property type="entry name" value="Aminotransferase-like"/>
</dbReference>
<dbReference type="CDD" id="cd01557">
    <property type="entry name" value="BCAT_beta_family"/>
    <property type="match status" value="1"/>
</dbReference>
<proteinExistence type="inferred from homology"/>
<evidence type="ECO:0000256" key="4">
    <source>
        <dbReference type="ARBA" id="ARBA00005072"/>
    </source>
</evidence>
<dbReference type="GO" id="GO:0009097">
    <property type="term" value="P:isoleucine biosynthetic process"/>
    <property type="evidence" value="ECO:0007669"/>
    <property type="project" value="UniProtKB-UniPathway"/>
</dbReference>
<dbReference type="EMBL" id="VFOQ01000001">
    <property type="protein sequence ID" value="TQL61225.1"/>
    <property type="molecule type" value="Genomic_DNA"/>
</dbReference>
<dbReference type="GO" id="GO:0052656">
    <property type="term" value="F:L-isoleucine-2-oxoglutarate transaminase activity"/>
    <property type="evidence" value="ECO:0007669"/>
    <property type="project" value="RHEA"/>
</dbReference>
<dbReference type="PIRSF" id="PIRSF006468">
    <property type="entry name" value="BCAT1"/>
    <property type="match status" value="1"/>
</dbReference>
<keyword evidence="8 17" id="KW-0808">Transferase</keyword>
<dbReference type="GO" id="GO:0009099">
    <property type="term" value="P:L-valine biosynthetic process"/>
    <property type="evidence" value="ECO:0007669"/>
    <property type="project" value="UniProtKB-UniPathway"/>
</dbReference>
<dbReference type="PANTHER" id="PTHR11825:SF44">
    <property type="entry name" value="BRANCHED-CHAIN-AMINO-ACID AMINOTRANSFERASE"/>
    <property type="match status" value="1"/>
</dbReference>
<reference evidence="18 19" key="1">
    <citation type="submission" date="2019-06" db="EMBL/GenBank/DDBJ databases">
        <title>Sequencing the genomes of 1000 actinobacteria strains.</title>
        <authorList>
            <person name="Klenk H.-P."/>
        </authorList>
    </citation>
    <scope>NUCLEOTIDE SEQUENCE [LARGE SCALE GENOMIC DNA]</scope>
    <source>
        <strain evidence="18 19">DSM 18082</strain>
    </source>
</reference>
<comment type="pathway">
    <text evidence="2">Amino-acid biosynthesis; L-isoleucine biosynthesis; L-isoleucine from 2-oxobutanoate: step 4/4.</text>
</comment>
<feature type="modified residue" description="N6-(pyridoxal phosphate)lysine" evidence="14">
    <location>
        <position position="209"/>
    </location>
</feature>
<comment type="catalytic activity">
    <reaction evidence="13 17">
        <text>L-leucine + 2-oxoglutarate = 4-methyl-2-oxopentanoate + L-glutamate</text>
        <dbReference type="Rhea" id="RHEA:18321"/>
        <dbReference type="ChEBI" id="CHEBI:16810"/>
        <dbReference type="ChEBI" id="CHEBI:17865"/>
        <dbReference type="ChEBI" id="CHEBI:29985"/>
        <dbReference type="ChEBI" id="CHEBI:57427"/>
        <dbReference type="EC" id="2.6.1.42"/>
    </reaction>
</comment>
<protein>
    <recommendedName>
        <fullName evidence="17">Branched-chain-amino-acid aminotransferase</fullName>
        <ecNumber evidence="17">2.6.1.42</ecNumber>
    </recommendedName>
</protein>
<dbReference type="NCBIfam" id="TIGR01123">
    <property type="entry name" value="ilvE_II"/>
    <property type="match status" value="1"/>
</dbReference>
<evidence type="ECO:0000256" key="10">
    <source>
        <dbReference type="ARBA" id="ARBA00023304"/>
    </source>
</evidence>
<evidence type="ECO:0000256" key="6">
    <source>
        <dbReference type="ARBA" id="ARBA00022576"/>
    </source>
</evidence>
<evidence type="ECO:0000256" key="3">
    <source>
        <dbReference type="ARBA" id="ARBA00004931"/>
    </source>
</evidence>
<dbReference type="InterPro" id="IPR043131">
    <property type="entry name" value="BCAT-like_N"/>
</dbReference>
<evidence type="ECO:0000256" key="14">
    <source>
        <dbReference type="PIRSR" id="PIRSR006468-1"/>
    </source>
</evidence>
<accession>A0A542ZLJ8</accession>
<evidence type="ECO:0000256" key="13">
    <source>
        <dbReference type="ARBA" id="ARBA00049229"/>
    </source>
</evidence>
<evidence type="ECO:0000256" key="16">
    <source>
        <dbReference type="RuleBase" id="RU004516"/>
    </source>
</evidence>
<gene>
    <name evidence="18" type="ORF">FB474_2632</name>
</gene>
<comment type="similarity">
    <text evidence="5 15">Belongs to the class-IV pyridoxal-phosphate-dependent aminotransferase family.</text>
</comment>
<name>A0A542ZLJ8_9MICO</name>
<evidence type="ECO:0000256" key="15">
    <source>
        <dbReference type="RuleBase" id="RU004106"/>
    </source>
</evidence>
<dbReference type="SUPFAM" id="SSF56752">
    <property type="entry name" value="D-aminoacid aminotransferase-like PLP-dependent enzymes"/>
    <property type="match status" value="1"/>
</dbReference>
<dbReference type="NCBIfam" id="NF009897">
    <property type="entry name" value="PRK13357.1"/>
    <property type="match status" value="1"/>
</dbReference>